<dbReference type="GO" id="GO:0141164">
    <property type="term" value="P:mitochondrial protein quality control"/>
    <property type="evidence" value="ECO:0007669"/>
    <property type="project" value="EnsemblFungi"/>
</dbReference>
<comment type="cofactor">
    <cofactor evidence="6">
        <name>Zn(2+)</name>
        <dbReference type="ChEBI" id="CHEBI:29105"/>
    </cofactor>
    <text evidence="6">Binds 1 zinc ion per subunit.</text>
</comment>
<comment type="similarity">
    <text evidence="6">Belongs to the peptidase M48 family.</text>
</comment>
<dbReference type="InterPro" id="IPR051156">
    <property type="entry name" value="Mito/Outer_Membr_Metalloprot"/>
</dbReference>
<dbReference type="GO" id="GO:0046872">
    <property type="term" value="F:metal ion binding"/>
    <property type="evidence" value="ECO:0007669"/>
    <property type="project" value="UniProtKB-KW"/>
</dbReference>
<accession>A0A1G4IM04</accession>
<dbReference type="PANTHER" id="PTHR22726:SF1">
    <property type="entry name" value="METALLOENDOPEPTIDASE OMA1, MITOCHONDRIAL"/>
    <property type="match status" value="1"/>
</dbReference>
<dbReference type="Proteomes" id="UP000190274">
    <property type="component" value="Chromosome A"/>
</dbReference>
<dbReference type="GO" id="GO:0034982">
    <property type="term" value="P:mitochondrial protein processing"/>
    <property type="evidence" value="ECO:0007669"/>
    <property type="project" value="TreeGrafter"/>
</dbReference>
<keyword evidence="3 6" id="KW-0378">Hydrolase</keyword>
<keyword evidence="5 6" id="KW-0482">Metalloprotease</keyword>
<dbReference type="Gene3D" id="3.30.2010.10">
    <property type="entry name" value="Metalloproteases ('zincins'), catalytic domain"/>
    <property type="match status" value="1"/>
</dbReference>
<evidence type="ECO:0000313" key="9">
    <source>
        <dbReference type="Proteomes" id="UP000190274"/>
    </source>
</evidence>
<evidence type="ECO:0000256" key="4">
    <source>
        <dbReference type="ARBA" id="ARBA00022833"/>
    </source>
</evidence>
<dbReference type="GO" id="GO:0005743">
    <property type="term" value="C:mitochondrial inner membrane"/>
    <property type="evidence" value="ECO:0007669"/>
    <property type="project" value="EnsemblFungi"/>
</dbReference>
<dbReference type="STRING" id="1266660.A0A1G4IM04"/>
<evidence type="ECO:0000259" key="7">
    <source>
        <dbReference type="Pfam" id="PF01435"/>
    </source>
</evidence>
<dbReference type="CDD" id="cd07331">
    <property type="entry name" value="M48C_Oma1_like"/>
    <property type="match status" value="1"/>
</dbReference>
<dbReference type="GO" id="GO:0035694">
    <property type="term" value="P:mitochondrial protein catabolic process"/>
    <property type="evidence" value="ECO:0007669"/>
    <property type="project" value="EnsemblFungi"/>
</dbReference>
<organism evidence="8 9">
    <name type="scientific">Lachancea dasiensis</name>
    <dbReference type="NCBI Taxonomy" id="1072105"/>
    <lineage>
        <taxon>Eukaryota</taxon>
        <taxon>Fungi</taxon>
        <taxon>Dikarya</taxon>
        <taxon>Ascomycota</taxon>
        <taxon>Saccharomycotina</taxon>
        <taxon>Saccharomycetes</taxon>
        <taxon>Saccharomycetales</taxon>
        <taxon>Saccharomycetaceae</taxon>
        <taxon>Lachancea</taxon>
    </lineage>
</organism>
<evidence type="ECO:0000256" key="2">
    <source>
        <dbReference type="ARBA" id="ARBA00022723"/>
    </source>
</evidence>
<name>A0A1G4IM04_9SACH</name>
<dbReference type="PANTHER" id="PTHR22726">
    <property type="entry name" value="METALLOENDOPEPTIDASE OMA1"/>
    <property type="match status" value="1"/>
</dbReference>
<proteinExistence type="inferred from homology"/>
<dbReference type="GO" id="GO:0033108">
    <property type="term" value="P:mitochondrial respiratory chain complex assembly"/>
    <property type="evidence" value="ECO:0007669"/>
    <property type="project" value="EnsemblFungi"/>
</dbReference>
<evidence type="ECO:0000256" key="5">
    <source>
        <dbReference type="ARBA" id="ARBA00023049"/>
    </source>
</evidence>
<sequence length="350" mass="39373">MIRSLCRGRNVGFATPRLSLVRPNRLEFSRSASYQRFNNRQSKSFVQLLVDPASRKYLAFVFGGGSIFYLTHLEEAPVSGRNRFIWLPRYLELKIGSYSYNSMLSQTRGSMLPSNSSLTVKVSTIFEKIVEAARKDPSIDRELLDGVNWQVHIVNDPKAPPNAFVLPGGKVFVFSSILGICKNDDGLATVLSHEFAHQLARHTAENLSKAPIYSILGAVLYTVTGADVFNRLILDSFLKMPASRQMETEADHIGLMIMSRACFKPQEAVELWKRMAEFEKQLKGRGSFSPEFLSTHPASDRRIENMQLWMPQAQELYSQSDCGAMSSYYDSFQGMISGRLTTEGPNSLWG</sequence>
<gene>
    <name evidence="8" type="ORF">LADA_0A01134G</name>
</gene>
<dbReference type="InterPro" id="IPR001915">
    <property type="entry name" value="Peptidase_M48"/>
</dbReference>
<dbReference type="GO" id="GO:0031929">
    <property type="term" value="P:TOR signaling"/>
    <property type="evidence" value="ECO:0007669"/>
    <property type="project" value="EnsemblFungi"/>
</dbReference>
<evidence type="ECO:0000256" key="6">
    <source>
        <dbReference type="RuleBase" id="RU003983"/>
    </source>
</evidence>
<dbReference type="EMBL" id="LT598460">
    <property type="protein sequence ID" value="SCU77575.1"/>
    <property type="molecule type" value="Genomic_DNA"/>
</dbReference>
<keyword evidence="1 6" id="KW-0645">Protease</keyword>
<dbReference type="AlphaFoldDB" id="A0A1G4IM04"/>
<dbReference type="OrthoDB" id="7464992at2759"/>
<reference evidence="8 9" key="1">
    <citation type="submission" date="2016-03" db="EMBL/GenBank/DDBJ databases">
        <authorList>
            <person name="Devillers H."/>
        </authorList>
    </citation>
    <scope>NUCLEOTIDE SEQUENCE [LARGE SCALE GENOMIC DNA]</scope>
    <source>
        <strain evidence="8">CBS 10888</strain>
    </source>
</reference>
<evidence type="ECO:0000313" key="8">
    <source>
        <dbReference type="EMBL" id="SCU77575.1"/>
    </source>
</evidence>
<keyword evidence="4 6" id="KW-0862">Zinc</keyword>
<feature type="domain" description="Peptidase M48" evidence="7">
    <location>
        <begin position="148"/>
        <end position="307"/>
    </location>
</feature>
<keyword evidence="2" id="KW-0479">Metal-binding</keyword>
<dbReference type="GO" id="GO:0004222">
    <property type="term" value="F:metalloendopeptidase activity"/>
    <property type="evidence" value="ECO:0007669"/>
    <property type="project" value="EnsemblFungi"/>
</dbReference>
<dbReference type="Pfam" id="PF01435">
    <property type="entry name" value="Peptidase_M48"/>
    <property type="match status" value="1"/>
</dbReference>
<keyword evidence="9" id="KW-1185">Reference proteome</keyword>
<evidence type="ECO:0000256" key="3">
    <source>
        <dbReference type="ARBA" id="ARBA00022801"/>
    </source>
</evidence>
<evidence type="ECO:0000256" key="1">
    <source>
        <dbReference type="ARBA" id="ARBA00022670"/>
    </source>
</evidence>
<protein>
    <submittedName>
        <fullName evidence="8">LADA_0A01134g1_1</fullName>
    </submittedName>
</protein>